<accession>A9IUM8</accession>
<dbReference type="InterPro" id="IPR016181">
    <property type="entry name" value="Acyl_CoA_acyltransferase"/>
</dbReference>
<evidence type="ECO:0000256" key="2">
    <source>
        <dbReference type="ARBA" id="ARBA00023315"/>
    </source>
</evidence>
<dbReference type="GO" id="GO:0016747">
    <property type="term" value="F:acyltransferase activity, transferring groups other than amino-acyl groups"/>
    <property type="evidence" value="ECO:0007669"/>
    <property type="project" value="InterPro"/>
</dbReference>
<dbReference type="Gene3D" id="3.40.630.30">
    <property type="match status" value="1"/>
</dbReference>
<dbReference type="PANTHER" id="PTHR43877">
    <property type="entry name" value="AMINOALKYLPHOSPHONATE N-ACETYLTRANSFERASE-RELATED-RELATED"/>
    <property type="match status" value="1"/>
</dbReference>
<dbReference type="Proteomes" id="UP000001225">
    <property type="component" value="Chromosome"/>
</dbReference>
<dbReference type="PANTHER" id="PTHR43877:SF1">
    <property type="entry name" value="ACETYLTRANSFERASE"/>
    <property type="match status" value="1"/>
</dbReference>
<dbReference type="EMBL" id="AM902716">
    <property type="protein sequence ID" value="CAP43563.1"/>
    <property type="molecule type" value="Genomic_DNA"/>
</dbReference>
<sequence length="147" mass="15924">MRVEISRVTHADDVLAQAFARLLQQLSRTAPVLTRADLQAIVDAPGTEVFIAKSLADGRVVGTLTLVHFRIPTGVRAWIEDVVVDGEARGLGAGAALTHAAITRSRELGAKTLDLTSNPSRQAAHRLYESCGFALRDTRVYRHQGRA</sequence>
<organism evidence="4 5">
    <name type="scientific">Bordetella petrii (strain ATCC BAA-461 / DSM 12804 / CCUG 43448 / CIP 107267 / Se-1111R)</name>
    <dbReference type="NCBI Taxonomy" id="340100"/>
    <lineage>
        <taxon>Bacteria</taxon>
        <taxon>Pseudomonadati</taxon>
        <taxon>Pseudomonadota</taxon>
        <taxon>Betaproteobacteria</taxon>
        <taxon>Burkholderiales</taxon>
        <taxon>Alcaligenaceae</taxon>
        <taxon>Bordetella</taxon>
    </lineage>
</organism>
<gene>
    <name evidence="4" type="ordered locus">Bpet3221</name>
</gene>
<protein>
    <submittedName>
        <fullName evidence="4">Probable acetyltransferase</fullName>
    </submittedName>
</protein>
<dbReference type="CDD" id="cd04301">
    <property type="entry name" value="NAT_SF"/>
    <property type="match status" value="1"/>
</dbReference>
<dbReference type="AlphaFoldDB" id="A9IUM8"/>
<dbReference type="Pfam" id="PF00583">
    <property type="entry name" value="Acetyltransf_1"/>
    <property type="match status" value="1"/>
</dbReference>
<evidence type="ECO:0000259" key="3">
    <source>
        <dbReference type="PROSITE" id="PS51186"/>
    </source>
</evidence>
<evidence type="ECO:0000313" key="5">
    <source>
        <dbReference type="Proteomes" id="UP000001225"/>
    </source>
</evidence>
<evidence type="ECO:0000256" key="1">
    <source>
        <dbReference type="ARBA" id="ARBA00022679"/>
    </source>
</evidence>
<dbReference type="InterPro" id="IPR000182">
    <property type="entry name" value="GNAT_dom"/>
</dbReference>
<proteinExistence type="predicted"/>
<name>A9IUM8_BORPD</name>
<dbReference type="KEGG" id="bpt:Bpet3221"/>
<keyword evidence="2" id="KW-0012">Acyltransferase</keyword>
<dbReference type="SUPFAM" id="SSF55729">
    <property type="entry name" value="Acyl-CoA N-acyltransferases (Nat)"/>
    <property type="match status" value="1"/>
</dbReference>
<evidence type="ECO:0000313" key="4">
    <source>
        <dbReference type="EMBL" id="CAP43563.1"/>
    </source>
</evidence>
<dbReference type="InterPro" id="IPR050832">
    <property type="entry name" value="Bact_Acetyltransf"/>
</dbReference>
<keyword evidence="5" id="KW-1185">Reference proteome</keyword>
<feature type="domain" description="N-acetyltransferase" evidence="3">
    <location>
        <begin position="3"/>
        <end position="147"/>
    </location>
</feature>
<dbReference type="eggNOG" id="COG0456">
    <property type="taxonomic scope" value="Bacteria"/>
</dbReference>
<dbReference type="PROSITE" id="PS51186">
    <property type="entry name" value="GNAT"/>
    <property type="match status" value="1"/>
</dbReference>
<reference evidence="4 5" key="1">
    <citation type="journal article" date="2008" name="BMC Genomics">
        <title>The missing link: Bordetella petrii is endowed with both the metabolic versatility of environmental bacteria and virulence traits of pathogenic Bordetellae.</title>
        <authorList>
            <person name="Gross R."/>
            <person name="Guzman C.A."/>
            <person name="Sebaihia M."/>
            <person name="Martins Dos Santos V.A."/>
            <person name="Pieper D.H."/>
            <person name="Koebnik R."/>
            <person name="Lechner M."/>
            <person name="Bartels D."/>
            <person name="Buhrmester J."/>
            <person name="Choudhuri J.V."/>
            <person name="Ebensen T."/>
            <person name="Gaigalat L."/>
            <person name="Herrmann S."/>
            <person name="Khachane A.N."/>
            <person name="Larisch C."/>
            <person name="Link S."/>
            <person name="Linke B."/>
            <person name="Meyer F."/>
            <person name="Mormann S."/>
            <person name="Nakunst D."/>
            <person name="Rueckert C."/>
            <person name="Schneiker-Bekel S."/>
            <person name="Schulze K."/>
            <person name="Vorhoelter F.J."/>
            <person name="Yevsa T."/>
            <person name="Engle J.T."/>
            <person name="Goldman W.E."/>
            <person name="Puehler A."/>
            <person name="Goebel U.B."/>
            <person name="Goesmann A."/>
            <person name="Bloecker H."/>
            <person name="Kaiser O."/>
            <person name="Martinez-Arias R."/>
        </authorList>
    </citation>
    <scope>NUCLEOTIDE SEQUENCE [LARGE SCALE GENOMIC DNA]</scope>
    <source>
        <strain evidence="5">ATCC BAA-461 / DSM 12804 / CCUG 43448 / CIP 107267 / Se-1111R</strain>
    </source>
</reference>
<keyword evidence="1" id="KW-0808">Transferase</keyword>
<dbReference type="STRING" id="94624.Bpet3221"/>